<evidence type="ECO:0000256" key="2">
    <source>
        <dbReference type="ARBA" id="ARBA00023027"/>
    </source>
</evidence>
<dbReference type="GO" id="GO:0019594">
    <property type="term" value="P:mannitol metabolic process"/>
    <property type="evidence" value="ECO:0007669"/>
    <property type="project" value="InterPro"/>
</dbReference>
<dbReference type="RefSeq" id="WP_090112141.1">
    <property type="nucleotide sequence ID" value="NZ_FNAT01000003.1"/>
</dbReference>
<evidence type="ECO:0000259" key="3">
    <source>
        <dbReference type="Pfam" id="PF01232"/>
    </source>
</evidence>
<dbReference type="SUPFAM" id="SSF51735">
    <property type="entry name" value="NAD(P)-binding Rossmann-fold domains"/>
    <property type="match status" value="1"/>
</dbReference>
<dbReference type="GO" id="GO:0016616">
    <property type="term" value="F:oxidoreductase activity, acting on the CH-OH group of donors, NAD or NADP as acceptor"/>
    <property type="evidence" value="ECO:0007669"/>
    <property type="project" value="TreeGrafter"/>
</dbReference>
<evidence type="ECO:0000313" key="5">
    <source>
        <dbReference type="EMBL" id="SDE68509.1"/>
    </source>
</evidence>
<evidence type="ECO:0000259" key="4">
    <source>
        <dbReference type="Pfam" id="PF08125"/>
    </source>
</evidence>
<keyword evidence="1" id="KW-0560">Oxidoreductase</keyword>
<evidence type="ECO:0000256" key="1">
    <source>
        <dbReference type="ARBA" id="ARBA00023002"/>
    </source>
</evidence>
<dbReference type="STRING" id="521013.SAMN04488567_2342"/>
<dbReference type="InterPro" id="IPR023027">
    <property type="entry name" value="Mannitol_DH_CS"/>
</dbReference>
<organism evidence="5 6">
    <name type="scientific">Limimaricola pyoseonensis</name>
    <dbReference type="NCBI Taxonomy" id="521013"/>
    <lineage>
        <taxon>Bacteria</taxon>
        <taxon>Pseudomonadati</taxon>
        <taxon>Pseudomonadota</taxon>
        <taxon>Alphaproteobacteria</taxon>
        <taxon>Rhodobacterales</taxon>
        <taxon>Paracoccaceae</taxon>
        <taxon>Limimaricola</taxon>
    </lineage>
</organism>
<dbReference type="InterPro" id="IPR000669">
    <property type="entry name" value="Mannitol_DH"/>
</dbReference>
<dbReference type="InterPro" id="IPR050988">
    <property type="entry name" value="Mannitol_DH/Oxidoreductase"/>
</dbReference>
<sequence>MPRILHLGFGNFHRAHQAWYTELANRRAEAAAPWRITGVSMRRPDLRDALAPEGFAYTLAIRGRDGLDLERVTVHDEILVAAEDPEAVLRRIADPETRIVTLTVTEKGYHLDPRDGTLDLADPRIRADLEAERPQSAVGLLAHGLARRAGSGAGGLTVISCDNISGNGRKLRAAVARFAQAAGLEIGGTAGDRVTFPDTMVDRITPATTEELRASVAAATGRPEAAPVPTETFSEWIVEDDFASDRPAWDRVGAEIVADVAPFEARKLRLLNASHSFLAYAGLLAGHRYVQDAIADPALRAGVERLFDEAGATLAEEIRDTLPAYRAALLARFDVVEMKHELAQIAMDGSQKVPVRLLPIVRALRQRGLPAPQATTAIASWVAWLVRAAEKGRPVHDPAADGLLKIAGSRTGTPALCRALLEQVTQEPLPEDWIADLAGRTDRILEGKA</sequence>
<dbReference type="Gene3D" id="3.40.50.720">
    <property type="entry name" value="NAD(P)-binding Rossmann-like Domain"/>
    <property type="match status" value="1"/>
</dbReference>
<name>A0A1G7EXV9_9RHOB</name>
<dbReference type="Proteomes" id="UP000198922">
    <property type="component" value="Unassembled WGS sequence"/>
</dbReference>
<dbReference type="EMBL" id="FNAT01000003">
    <property type="protein sequence ID" value="SDE68509.1"/>
    <property type="molecule type" value="Genomic_DNA"/>
</dbReference>
<dbReference type="InterPro" id="IPR013131">
    <property type="entry name" value="Mannitol_DH_N"/>
</dbReference>
<dbReference type="Pfam" id="PF08125">
    <property type="entry name" value="Mannitol_dh_C"/>
    <property type="match status" value="1"/>
</dbReference>
<dbReference type="InterPro" id="IPR013118">
    <property type="entry name" value="Mannitol_DH_C"/>
</dbReference>
<evidence type="ECO:0000313" key="6">
    <source>
        <dbReference type="Proteomes" id="UP000198922"/>
    </source>
</evidence>
<accession>A0A1G7EXV9</accession>
<dbReference type="InterPro" id="IPR036291">
    <property type="entry name" value="NAD(P)-bd_dom_sf"/>
</dbReference>
<dbReference type="AlphaFoldDB" id="A0A1G7EXV9"/>
<feature type="domain" description="Mannitol dehydrogenase N-terminal" evidence="3">
    <location>
        <begin position="3"/>
        <end position="250"/>
    </location>
</feature>
<dbReference type="Pfam" id="PF01232">
    <property type="entry name" value="Mannitol_dh"/>
    <property type="match status" value="1"/>
</dbReference>
<protein>
    <submittedName>
        <fullName evidence="5">Fructuronate reductase</fullName>
    </submittedName>
</protein>
<dbReference type="PROSITE" id="PS00974">
    <property type="entry name" value="MANNITOL_DHGENASE"/>
    <property type="match status" value="1"/>
</dbReference>
<dbReference type="InterPro" id="IPR013328">
    <property type="entry name" value="6PGD_dom2"/>
</dbReference>
<dbReference type="Gene3D" id="1.10.1040.10">
    <property type="entry name" value="N-(1-d-carboxylethyl)-l-norvaline Dehydrogenase, domain 2"/>
    <property type="match status" value="1"/>
</dbReference>
<dbReference type="InterPro" id="IPR008927">
    <property type="entry name" value="6-PGluconate_DH-like_C_sf"/>
</dbReference>
<feature type="domain" description="Mannitol dehydrogenase C-terminal" evidence="4">
    <location>
        <begin position="259"/>
        <end position="405"/>
    </location>
</feature>
<dbReference type="SUPFAM" id="SSF48179">
    <property type="entry name" value="6-phosphogluconate dehydrogenase C-terminal domain-like"/>
    <property type="match status" value="1"/>
</dbReference>
<dbReference type="PANTHER" id="PTHR43362:SF1">
    <property type="entry name" value="MANNITOL DEHYDROGENASE 2-RELATED"/>
    <property type="match status" value="1"/>
</dbReference>
<dbReference type="PRINTS" id="PR00084">
    <property type="entry name" value="MTLDHDRGNASE"/>
</dbReference>
<keyword evidence="6" id="KW-1185">Reference proteome</keyword>
<reference evidence="6" key="1">
    <citation type="submission" date="2016-10" db="EMBL/GenBank/DDBJ databases">
        <authorList>
            <person name="Varghese N."/>
            <person name="Submissions S."/>
        </authorList>
    </citation>
    <scope>NUCLEOTIDE SEQUENCE [LARGE SCALE GENOMIC DNA]</scope>
    <source>
        <strain evidence="6">DSM 21424</strain>
    </source>
</reference>
<dbReference type="PANTHER" id="PTHR43362">
    <property type="entry name" value="MANNITOL DEHYDROGENASE DSF1-RELATED"/>
    <property type="match status" value="1"/>
</dbReference>
<dbReference type="OrthoDB" id="271711at2"/>
<keyword evidence="2" id="KW-0520">NAD</keyword>
<proteinExistence type="predicted"/>
<gene>
    <name evidence="5" type="ORF">SAMN04488567_2342</name>
</gene>